<dbReference type="Proteomes" id="UP000462015">
    <property type="component" value="Unassembled WGS sequence"/>
</dbReference>
<proteinExistence type="predicted"/>
<protein>
    <submittedName>
        <fullName evidence="4">Uncharacterized protein</fullName>
    </submittedName>
</protein>
<dbReference type="EMBL" id="WCZM01000022">
    <property type="protein sequence ID" value="KAB3567904.1"/>
    <property type="molecule type" value="Genomic_DNA"/>
</dbReference>
<evidence type="ECO:0000313" key="12">
    <source>
        <dbReference type="Proteomes" id="UP000260640"/>
    </source>
</evidence>
<dbReference type="EMBL" id="WDAG01000024">
    <property type="protein sequence ID" value="KAB6657063.1"/>
    <property type="molecule type" value="Genomic_DNA"/>
</dbReference>
<evidence type="ECO:0000313" key="9">
    <source>
        <dbReference type="EMBL" id="KAB6697641.1"/>
    </source>
</evidence>
<reference evidence="12 13" key="1">
    <citation type="submission" date="2018-08" db="EMBL/GenBank/DDBJ databases">
        <title>A genome reference for cultivated species of the human gut microbiota.</title>
        <authorList>
            <person name="Zou Y."/>
            <person name="Xue W."/>
            <person name="Luo G."/>
        </authorList>
    </citation>
    <scope>NUCLEOTIDE SEQUENCE [LARGE SCALE GENOMIC DNA]</scope>
    <source>
        <strain evidence="11 13">OM08-13BH</strain>
        <strain evidence="10 12">TM05-16</strain>
    </source>
</reference>
<accession>A0A396F6I2</accession>
<dbReference type="EMBL" id="WDBY01000034">
    <property type="protein sequence ID" value="KAB6475215.1"/>
    <property type="molecule type" value="Genomic_DNA"/>
</dbReference>
<evidence type="ECO:0000313" key="14">
    <source>
        <dbReference type="Proteomes" id="UP000433382"/>
    </source>
</evidence>
<dbReference type="Proteomes" id="UP000470952">
    <property type="component" value="Unassembled WGS sequence"/>
</dbReference>
<evidence type="ECO:0000313" key="20">
    <source>
        <dbReference type="Proteomes" id="UP000470777"/>
    </source>
</evidence>
<comment type="caution">
    <text evidence="4">The sequence shown here is derived from an EMBL/GenBank/DDBJ whole genome shotgun (WGS) entry which is preliminary data.</text>
</comment>
<reference evidence="14 15" key="2">
    <citation type="journal article" date="2019" name="Nat. Med.">
        <title>A library of human gut bacterial isolates paired with longitudinal multiomics data enables mechanistic microbiome research.</title>
        <authorList>
            <person name="Poyet M."/>
            <person name="Groussin M."/>
            <person name="Gibbons S.M."/>
            <person name="Avila-Pacheco J."/>
            <person name="Jiang X."/>
            <person name="Kearney S.M."/>
            <person name="Perrotta A.R."/>
            <person name="Berdy B."/>
            <person name="Zhao S."/>
            <person name="Lieberman T.D."/>
            <person name="Swanson P.K."/>
            <person name="Smith M."/>
            <person name="Roesemann S."/>
            <person name="Alexander J.E."/>
            <person name="Rich S.A."/>
            <person name="Livny J."/>
            <person name="Vlamakis H."/>
            <person name="Clish C."/>
            <person name="Bullock K."/>
            <person name="Deik A."/>
            <person name="Scott J."/>
            <person name="Pierce K.A."/>
            <person name="Xavier R.J."/>
            <person name="Alm E.J."/>
        </authorList>
    </citation>
    <scope>NUCLEOTIDE SEQUENCE [LARGE SCALE GENOMIC DNA]</scope>
    <source>
        <strain evidence="5 18">BIOML-A140</strain>
        <strain evidence="4 22">BIOML-A141</strain>
        <strain evidence="1 14">BIOML-A73</strain>
        <strain evidence="9 15">BIOML-A82</strain>
        <strain evidence="8 20">BIOML-A85</strain>
        <strain evidence="2 19">BIOML-A9</strain>
        <strain evidence="7 21">BIOML-A93</strain>
        <strain evidence="6 16">BIOML-A98</strain>
    </source>
</reference>
<evidence type="ECO:0000313" key="7">
    <source>
        <dbReference type="EMBL" id="KAB6657063.1"/>
    </source>
</evidence>
<evidence type="ECO:0000313" key="13">
    <source>
        <dbReference type="Proteomes" id="UP000261003"/>
    </source>
</evidence>
<dbReference type="Proteomes" id="UP000470777">
    <property type="component" value="Unassembled WGS sequence"/>
</dbReference>
<dbReference type="EMBL" id="WCZY01000024">
    <property type="protein sequence ID" value="KAB6690131.1"/>
    <property type="molecule type" value="Genomic_DNA"/>
</dbReference>
<evidence type="ECO:0000313" key="19">
    <source>
        <dbReference type="Proteomes" id="UP000470332"/>
    </source>
</evidence>
<gene>
    <name evidence="11" type="ORF">DXC16_13865</name>
    <name evidence="10" type="ORF">DXD46_08870</name>
    <name evidence="3" type="ORF">F9Z94_19200</name>
    <name evidence="2" type="ORF">GAS37_17995</name>
    <name evidence="1" type="ORF">GAY01_14680</name>
    <name evidence="6" type="ORF">GAY12_12175</name>
    <name evidence="9" type="ORF">GAY17_16780</name>
    <name evidence="5" type="ORF">GAZ06_15580</name>
    <name evidence="4" type="ORF">GAZ09_12495</name>
    <name evidence="7" type="ORF">GAZ76_17300</name>
    <name evidence="8" type="ORF">GAZ92_15670</name>
</gene>
<evidence type="ECO:0000313" key="10">
    <source>
        <dbReference type="EMBL" id="RGJ88381.1"/>
    </source>
</evidence>
<dbReference type="Proteomes" id="UP000468344">
    <property type="component" value="Unassembled WGS sequence"/>
</dbReference>
<evidence type="ECO:0000313" key="2">
    <source>
        <dbReference type="EMBL" id="KAB3856808.1"/>
    </source>
</evidence>
<dbReference type="Proteomes" id="UP000462885">
    <property type="component" value="Unassembled WGS sequence"/>
</dbReference>
<reference evidence="3 17" key="3">
    <citation type="submission" date="2019-10" db="EMBL/GenBank/DDBJ databases">
        <title>Genome Sequence and Assembly of iSURF_14.</title>
        <authorList>
            <person name="Wucher B.R."/>
            <person name="Ruoff K.L."/>
            <person name="Price C.E."/>
            <person name="Valls R.R."/>
            <person name="O'Toole G.A."/>
        </authorList>
    </citation>
    <scope>NUCLEOTIDE SEQUENCE [LARGE SCALE GENOMIC DNA]</scope>
    <source>
        <strain evidence="3 17">ANK132K_3B</strain>
    </source>
</reference>
<dbReference type="EMBL" id="WDBZ01000024">
    <property type="protein sequence ID" value="KAB6452066.1"/>
    <property type="molecule type" value="Genomic_DNA"/>
</dbReference>
<dbReference type="EMBL" id="WCXA01000044">
    <property type="protein sequence ID" value="KAB3856808.1"/>
    <property type="molecule type" value="Genomic_DNA"/>
</dbReference>
<dbReference type="EMBL" id="QSPP01000020">
    <property type="protein sequence ID" value="RGJ88381.1"/>
    <property type="molecule type" value="Genomic_DNA"/>
</dbReference>
<evidence type="ECO:0000313" key="4">
    <source>
        <dbReference type="EMBL" id="KAB6452066.1"/>
    </source>
</evidence>
<dbReference type="Proteomes" id="UP000470332">
    <property type="component" value="Unassembled WGS sequence"/>
</dbReference>
<evidence type="ECO:0000313" key="18">
    <source>
        <dbReference type="Proteomes" id="UP000468344"/>
    </source>
</evidence>
<dbReference type="AlphaFoldDB" id="A0A396F6I2"/>
<evidence type="ECO:0000313" key="5">
    <source>
        <dbReference type="EMBL" id="KAB6475215.1"/>
    </source>
</evidence>
<dbReference type="Proteomes" id="UP000260640">
    <property type="component" value="Unassembled WGS sequence"/>
</dbReference>
<evidence type="ECO:0000313" key="8">
    <source>
        <dbReference type="EMBL" id="KAB6690131.1"/>
    </source>
</evidence>
<evidence type="ECO:0000313" key="16">
    <source>
        <dbReference type="Proteomes" id="UP000462015"/>
    </source>
</evidence>
<dbReference type="EMBL" id="QSTG01000024">
    <property type="protein sequence ID" value="RGM42692.1"/>
    <property type="molecule type" value="Genomic_DNA"/>
</dbReference>
<evidence type="ECO:0000313" key="21">
    <source>
        <dbReference type="Proteomes" id="UP000470952"/>
    </source>
</evidence>
<dbReference type="Proteomes" id="UP000483142">
    <property type="component" value="Unassembled WGS sequence"/>
</dbReference>
<name>A0A396F6I2_PHOVU</name>
<dbReference type="EMBL" id="WDAL01000022">
    <property type="protein sequence ID" value="KAB6634733.1"/>
    <property type="molecule type" value="Genomic_DNA"/>
</dbReference>
<dbReference type="EMBL" id="WCIF01000031">
    <property type="protein sequence ID" value="KAB5433675.1"/>
    <property type="molecule type" value="Genomic_DNA"/>
</dbReference>
<dbReference type="Proteomes" id="UP000433382">
    <property type="component" value="Unassembled WGS sequence"/>
</dbReference>
<evidence type="ECO:0000313" key="11">
    <source>
        <dbReference type="EMBL" id="RGM42692.1"/>
    </source>
</evidence>
<organism evidence="4 22">
    <name type="scientific">Phocaeicola vulgatus</name>
    <name type="common">Bacteroides vulgatus</name>
    <dbReference type="NCBI Taxonomy" id="821"/>
    <lineage>
        <taxon>Bacteria</taxon>
        <taxon>Pseudomonadati</taxon>
        <taxon>Bacteroidota</taxon>
        <taxon>Bacteroidia</taxon>
        <taxon>Bacteroidales</taxon>
        <taxon>Bacteroidaceae</taxon>
        <taxon>Phocaeicola</taxon>
    </lineage>
</organism>
<evidence type="ECO:0000313" key="3">
    <source>
        <dbReference type="EMBL" id="KAB5433675.1"/>
    </source>
</evidence>
<dbReference type="Proteomes" id="UP000261003">
    <property type="component" value="Unassembled WGS sequence"/>
</dbReference>
<evidence type="ECO:0000313" key="22">
    <source>
        <dbReference type="Proteomes" id="UP000483142"/>
    </source>
</evidence>
<dbReference type="Proteomes" id="UP000437380">
    <property type="component" value="Unassembled WGS sequence"/>
</dbReference>
<evidence type="ECO:0000313" key="15">
    <source>
        <dbReference type="Proteomes" id="UP000437380"/>
    </source>
</evidence>
<evidence type="ECO:0000313" key="17">
    <source>
        <dbReference type="Proteomes" id="UP000462885"/>
    </source>
</evidence>
<dbReference type="EMBL" id="WCZV01000025">
    <property type="protein sequence ID" value="KAB6697641.1"/>
    <property type="molecule type" value="Genomic_DNA"/>
</dbReference>
<sequence>MPDIYAFVYCSVPIEIILDGQRNAIQKWRFRMNGHSCAFLLLEVFRLFPESEGVSGDVFEDVLGIGEVTRGAFVGIRKRVHLMPNLKGSPATDNCNRDIILKKVS</sequence>
<evidence type="ECO:0000313" key="6">
    <source>
        <dbReference type="EMBL" id="KAB6634733.1"/>
    </source>
</evidence>
<evidence type="ECO:0000313" key="1">
    <source>
        <dbReference type="EMBL" id="KAB3567904.1"/>
    </source>
</evidence>